<organism evidence="8 9">
    <name type="scientific">Streptococcus porcinus</name>
    <dbReference type="NCBI Taxonomy" id="1340"/>
    <lineage>
        <taxon>Bacteria</taxon>
        <taxon>Bacillati</taxon>
        <taxon>Bacillota</taxon>
        <taxon>Bacilli</taxon>
        <taxon>Lactobacillales</taxon>
        <taxon>Streptococcaceae</taxon>
        <taxon>Streptococcus</taxon>
    </lineage>
</organism>
<protein>
    <submittedName>
        <fullName evidence="8">DoxX family protein</fullName>
    </submittedName>
</protein>
<evidence type="ECO:0000256" key="5">
    <source>
        <dbReference type="ARBA" id="ARBA00022989"/>
    </source>
</evidence>
<dbReference type="AlphaFoldDB" id="A0A4V0H602"/>
<evidence type="ECO:0000313" key="9">
    <source>
        <dbReference type="Proteomes" id="UP000306241"/>
    </source>
</evidence>
<dbReference type="OrthoDB" id="346004at2"/>
<sequence>MKEKLNHLQPYAISLLRIVSGYMIMCHGLDKVFGLFGGKVPLASLVGIGGLIELGAGLLIMIGLGTRIASFILSGQMAVAYFMFHGLAGNVFLPSVNKGELAALYAFVFFLFVFTGSGTLALENFLSKKVNN</sequence>
<dbReference type="Proteomes" id="UP000306241">
    <property type="component" value="Chromosome"/>
</dbReference>
<keyword evidence="6 7" id="KW-0472">Membrane</keyword>
<dbReference type="InterPro" id="IPR032808">
    <property type="entry name" value="DoxX"/>
</dbReference>
<evidence type="ECO:0000256" key="7">
    <source>
        <dbReference type="SAM" id="Phobius"/>
    </source>
</evidence>
<dbReference type="InterPro" id="IPR051907">
    <property type="entry name" value="DoxX-like_oxidoreductase"/>
</dbReference>
<proteinExistence type="inferred from homology"/>
<dbReference type="PANTHER" id="PTHR33452">
    <property type="entry name" value="OXIDOREDUCTASE CATD-RELATED"/>
    <property type="match status" value="1"/>
</dbReference>
<gene>
    <name evidence="8" type="ORF">NCTC10924_00752</name>
</gene>
<dbReference type="RefSeq" id="WP_093958804.1">
    <property type="nucleotide sequence ID" value="NZ_FZQN01000001.1"/>
</dbReference>
<feature type="transmembrane region" description="Helical" evidence="7">
    <location>
        <begin position="78"/>
        <end position="96"/>
    </location>
</feature>
<name>A0A4V0H602_STRPO</name>
<feature type="transmembrane region" description="Helical" evidence="7">
    <location>
        <begin position="42"/>
        <end position="66"/>
    </location>
</feature>
<evidence type="ECO:0000313" key="8">
    <source>
        <dbReference type="EMBL" id="VTT43123.1"/>
    </source>
</evidence>
<evidence type="ECO:0000256" key="4">
    <source>
        <dbReference type="ARBA" id="ARBA00022692"/>
    </source>
</evidence>
<evidence type="ECO:0000256" key="6">
    <source>
        <dbReference type="ARBA" id="ARBA00023136"/>
    </source>
</evidence>
<comment type="subcellular location">
    <subcellularLocation>
        <location evidence="1">Cell membrane</location>
        <topology evidence="1">Multi-pass membrane protein</topology>
    </subcellularLocation>
</comment>
<evidence type="ECO:0000256" key="3">
    <source>
        <dbReference type="ARBA" id="ARBA00022475"/>
    </source>
</evidence>
<reference evidence="8 9" key="1">
    <citation type="submission" date="2019-05" db="EMBL/GenBank/DDBJ databases">
        <authorList>
            <consortium name="Pathogen Informatics"/>
        </authorList>
    </citation>
    <scope>NUCLEOTIDE SEQUENCE [LARGE SCALE GENOMIC DNA]</scope>
    <source>
        <strain evidence="8 9">NCTC10924</strain>
    </source>
</reference>
<evidence type="ECO:0000256" key="1">
    <source>
        <dbReference type="ARBA" id="ARBA00004651"/>
    </source>
</evidence>
<accession>A0A4V0H602</accession>
<dbReference type="PANTHER" id="PTHR33452:SF4">
    <property type="entry name" value="BLL4328 PROTEIN"/>
    <property type="match status" value="1"/>
</dbReference>
<keyword evidence="3" id="KW-1003">Cell membrane</keyword>
<dbReference type="Pfam" id="PF07681">
    <property type="entry name" value="DoxX"/>
    <property type="match status" value="1"/>
</dbReference>
<dbReference type="GO" id="GO:0005886">
    <property type="term" value="C:plasma membrane"/>
    <property type="evidence" value="ECO:0007669"/>
    <property type="project" value="UniProtKB-SubCell"/>
</dbReference>
<dbReference type="EMBL" id="LR594052">
    <property type="protein sequence ID" value="VTT43123.1"/>
    <property type="molecule type" value="Genomic_DNA"/>
</dbReference>
<evidence type="ECO:0000256" key="2">
    <source>
        <dbReference type="ARBA" id="ARBA00006679"/>
    </source>
</evidence>
<keyword evidence="4 7" id="KW-0812">Transmembrane</keyword>
<comment type="similarity">
    <text evidence="2">Belongs to the DoxX family.</text>
</comment>
<feature type="transmembrane region" description="Helical" evidence="7">
    <location>
        <begin position="12"/>
        <end position="30"/>
    </location>
</feature>
<feature type="transmembrane region" description="Helical" evidence="7">
    <location>
        <begin position="102"/>
        <end position="122"/>
    </location>
</feature>
<keyword evidence="5 7" id="KW-1133">Transmembrane helix</keyword>